<dbReference type="InterPro" id="IPR029026">
    <property type="entry name" value="tRNA_m1G_MTases_N"/>
</dbReference>
<dbReference type="GO" id="GO:0032259">
    <property type="term" value="P:methylation"/>
    <property type="evidence" value="ECO:0007669"/>
    <property type="project" value="UniProtKB-KW"/>
</dbReference>
<dbReference type="SUPFAM" id="SSF75217">
    <property type="entry name" value="alpha/beta knot"/>
    <property type="match status" value="1"/>
</dbReference>
<gene>
    <name evidence="4" type="ORF">CLV40_102345</name>
</gene>
<comment type="caution">
    <text evidence="4">The sequence shown here is derived from an EMBL/GenBank/DDBJ whole genome shotgun (WGS) entry which is preliminary data.</text>
</comment>
<keyword evidence="5" id="KW-1185">Reference proteome</keyword>
<dbReference type="PANTHER" id="PTHR43191:SF2">
    <property type="entry name" value="RRNA METHYLTRANSFERASE 3, MITOCHONDRIAL"/>
    <property type="match status" value="1"/>
</dbReference>
<dbReference type="Gene3D" id="3.40.1280.10">
    <property type="match status" value="1"/>
</dbReference>
<dbReference type="GO" id="GO:0006396">
    <property type="term" value="P:RNA processing"/>
    <property type="evidence" value="ECO:0007669"/>
    <property type="project" value="InterPro"/>
</dbReference>
<dbReference type="PANTHER" id="PTHR43191">
    <property type="entry name" value="RRNA METHYLTRANSFERASE 3"/>
    <property type="match status" value="1"/>
</dbReference>
<dbReference type="Pfam" id="PF00588">
    <property type="entry name" value="SpoU_methylase"/>
    <property type="match status" value="1"/>
</dbReference>
<evidence type="ECO:0000256" key="1">
    <source>
        <dbReference type="ARBA" id="ARBA00022603"/>
    </source>
</evidence>
<accession>A0A2S6GZ41</accession>
<feature type="domain" description="tRNA/rRNA methyltransferase SpoU type" evidence="3">
    <location>
        <begin position="24"/>
        <end position="165"/>
    </location>
</feature>
<protein>
    <submittedName>
        <fullName evidence="4">tRNA (Guanosine-2'-O-)-methyltransferase</fullName>
    </submittedName>
</protein>
<proteinExistence type="predicted"/>
<sequence length="182" mass="19264">MKQLGETDLKRLHRTWRRKDHFRLALMLENLQSPFNVGAIARTAAAMGAEALYLAGSAVDVRSAAAQKAAMGSDRFLRTERLETTAEAVARARADGFLVVALELADAAVPLPEVDLARDVCLVLGHEDRGVSAACLLDCDVVAFVPQLGKIGSLNVASAAAVGCYEVRRQGFAAGDAPSTAD</sequence>
<name>A0A2S6GZ41_9PSEU</name>
<dbReference type="AlphaFoldDB" id="A0A2S6GZ41"/>
<evidence type="ECO:0000259" key="3">
    <source>
        <dbReference type="Pfam" id="PF00588"/>
    </source>
</evidence>
<evidence type="ECO:0000256" key="2">
    <source>
        <dbReference type="ARBA" id="ARBA00022679"/>
    </source>
</evidence>
<dbReference type="InterPro" id="IPR029028">
    <property type="entry name" value="Alpha/beta_knot_MTases"/>
</dbReference>
<dbReference type="Proteomes" id="UP000239203">
    <property type="component" value="Unassembled WGS sequence"/>
</dbReference>
<dbReference type="EMBL" id="PTIX01000002">
    <property type="protein sequence ID" value="PPK70430.1"/>
    <property type="molecule type" value="Genomic_DNA"/>
</dbReference>
<dbReference type="OrthoDB" id="9785673at2"/>
<dbReference type="GO" id="GO:0008173">
    <property type="term" value="F:RNA methyltransferase activity"/>
    <property type="evidence" value="ECO:0007669"/>
    <property type="project" value="InterPro"/>
</dbReference>
<keyword evidence="1 4" id="KW-0489">Methyltransferase</keyword>
<dbReference type="InterPro" id="IPR001537">
    <property type="entry name" value="SpoU_MeTrfase"/>
</dbReference>
<keyword evidence="2 4" id="KW-0808">Transferase</keyword>
<reference evidence="4 5" key="1">
    <citation type="submission" date="2018-02" db="EMBL/GenBank/DDBJ databases">
        <title>Genomic Encyclopedia of Archaeal and Bacterial Type Strains, Phase II (KMG-II): from individual species to whole genera.</title>
        <authorList>
            <person name="Goeker M."/>
        </authorList>
    </citation>
    <scope>NUCLEOTIDE SEQUENCE [LARGE SCALE GENOMIC DNA]</scope>
    <source>
        <strain evidence="4 5">YU 961-1</strain>
    </source>
</reference>
<evidence type="ECO:0000313" key="5">
    <source>
        <dbReference type="Proteomes" id="UP000239203"/>
    </source>
</evidence>
<dbReference type="InterPro" id="IPR051259">
    <property type="entry name" value="rRNA_Methyltransferase"/>
</dbReference>
<dbReference type="RefSeq" id="WP_104477370.1">
    <property type="nucleotide sequence ID" value="NZ_CP154825.1"/>
</dbReference>
<organism evidence="4 5">
    <name type="scientific">Actinokineospora auranticolor</name>
    <dbReference type="NCBI Taxonomy" id="155976"/>
    <lineage>
        <taxon>Bacteria</taxon>
        <taxon>Bacillati</taxon>
        <taxon>Actinomycetota</taxon>
        <taxon>Actinomycetes</taxon>
        <taxon>Pseudonocardiales</taxon>
        <taxon>Pseudonocardiaceae</taxon>
        <taxon>Actinokineospora</taxon>
    </lineage>
</organism>
<evidence type="ECO:0000313" key="4">
    <source>
        <dbReference type="EMBL" id="PPK70430.1"/>
    </source>
</evidence>
<dbReference type="GO" id="GO:0003723">
    <property type="term" value="F:RNA binding"/>
    <property type="evidence" value="ECO:0007669"/>
    <property type="project" value="InterPro"/>
</dbReference>